<evidence type="ECO:0000256" key="1">
    <source>
        <dbReference type="ARBA" id="ARBA00010759"/>
    </source>
</evidence>
<dbReference type="HAMAP" id="MF_00163">
    <property type="entry name" value="Pep_deformylase"/>
    <property type="match status" value="1"/>
</dbReference>
<keyword evidence="2" id="KW-0408">Iron</keyword>
<comment type="function">
    <text evidence="2">Removes the formyl group from the N-terminal Met of newly synthesized proteins. Requires at least a dipeptide for an efficient rate of reaction. N-terminal L-methionine is a prerequisite for activity but the enzyme has broad specificity at other positions.</text>
</comment>
<dbReference type="EMBL" id="NVUU01000088">
    <property type="protein sequence ID" value="PCI92714.1"/>
    <property type="molecule type" value="Genomic_DNA"/>
</dbReference>
<accession>A0A2A4YDC6</accession>
<dbReference type="Gene3D" id="3.90.45.10">
    <property type="entry name" value="Peptide deformylase"/>
    <property type="match status" value="1"/>
</dbReference>
<protein>
    <recommendedName>
        <fullName evidence="2">Peptide deformylase</fullName>
        <shortName evidence="2">PDF</shortName>
        <ecNumber evidence="2">3.5.1.88</ecNumber>
    </recommendedName>
    <alternativeName>
        <fullName evidence="2">Polypeptide deformylase</fullName>
    </alternativeName>
</protein>
<name>A0A2A4YDC6_UNCAE</name>
<evidence type="ECO:0000313" key="3">
    <source>
        <dbReference type="EMBL" id="PCI92714.1"/>
    </source>
</evidence>
<comment type="cofactor">
    <cofactor evidence="2">
        <name>Fe(2+)</name>
        <dbReference type="ChEBI" id="CHEBI:29033"/>
    </cofactor>
    <text evidence="2">Binds 1 Fe(2+) ion.</text>
</comment>
<evidence type="ECO:0000313" key="4">
    <source>
        <dbReference type="Proteomes" id="UP000217838"/>
    </source>
</evidence>
<comment type="caution">
    <text evidence="3">The sequence shown here is derived from an EMBL/GenBank/DDBJ whole genome shotgun (WGS) entry which is preliminary data.</text>
</comment>
<keyword evidence="2" id="KW-0378">Hydrolase</keyword>
<feature type="active site" evidence="2">
    <location>
        <position position="153"/>
    </location>
</feature>
<evidence type="ECO:0000256" key="2">
    <source>
        <dbReference type="HAMAP-Rule" id="MF_00163"/>
    </source>
</evidence>
<dbReference type="CDD" id="cd00487">
    <property type="entry name" value="Pep_deformylase"/>
    <property type="match status" value="1"/>
</dbReference>
<comment type="catalytic activity">
    <reaction evidence="2">
        <text>N-terminal N-formyl-L-methionyl-[peptide] + H2O = N-terminal L-methionyl-[peptide] + formate</text>
        <dbReference type="Rhea" id="RHEA:24420"/>
        <dbReference type="Rhea" id="RHEA-COMP:10639"/>
        <dbReference type="Rhea" id="RHEA-COMP:10640"/>
        <dbReference type="ChEBI" id="CHEBI:15377"/>
        <dbReference type="ChEBI" id="CHEBI:15740"/>
        <dbReference type="ChEBI" id="CHEBI:49298"/>
        <dbReference type="ChEBI" id="CHEBI:64731"/>
        <dbReference type="EC" id="3.5.1.88"/>
    </reaction>
</comment>
<dbReference type="GO" id="GO:0046872">
    <property type="term" value="F:metal ion binding"/>
    <property type="evidence" value="ECO:0007669"/>
    <property type="project" value="UniProtKB-KW"/>
</dbReference>
<feature type="binding site" evidence="2">
    <location>
        <position position="156"/>
    </location>
    <ligand>
        <name>Fe cation</name>
        <dbReference type="ChEBI" id="CHEBI:24875"/>
    </ligand>
</feature>
<sequence length="210" mass="24298">MYSINHEDPFLPTGHPLLSKVAEPVSLEEIYTEAFKRLIFEMKNLGNTEQQHKTKFVLMGLAATQIGIMKRIILVDVGADGKGEVSDLRAYINPKIISYSEEESTWYEGCYSLRGYAGIIKRPDTVVITALNEDGVEIKETHSGYVGRIFQHETDHLDGKMLVCRVHDHKNLHRITNDDMYEYRNKQKWRQWKNHASKDEYETLKKSLLP</sequence>
<dbReference type="SUPFAM" id="SSF56420">
    <property type="entry name" value="Peptide deformylase"/>
    <property type="match status" value="1"/>
</dbReference>
<dbReference type="PANTHER" id="PTHR10458:SF22">
    <property type="entry name" value="PEPTIDE DEFORMYLASE"/>
    <property type="match status" value="1"/>
</dbReference>
<dbReference type="InterPro" id="IPR023635">
    <property type="entry name" value="Peptide_deformylase"/>
</dbReference>
<feature type="binding site" evidence="2">
    <location>
        <position position="110"/>
    </location>
    <ligand>
        <name>Fe cation</name>
        <dbReference type="ChEBI" id="CHEBI:24875"/>
    </ligand>
</feature>
<comment type="similarity">
    <text evidence="1 2">Belongs to the polypeptide deformylase family.</text>
</comment>
<organism evidence="3 4">
    <name type="scientific">Aerophobetes bacterium</name>
    <dbReference type="NCBI Taxonomy" id="2030807"/>
    <lineage>
        <taxon>Bacteria</taxon>
        <taxon>Candidatus Aerophobota</taxon>
    </lineage>
</organism>
<dbReference type="PRINTS" id="PR01576">
    <property type="entry name" value="PDEFORMYLASE"/>
</dbReference>
<feature type="binding site" evidence="2">
    <location>
        <position position="152"/>
    </location>
    <ligand>
        <name>Fe cation</name>
        <dbReference type="ChEBI" id="CHEBI:24875"/>
    </ligand>
</feature>
<dbReference type="EC" id="3.5.1.88" evidence="2"/>
<dbReference type="Pfam" id="PF01327">
    <property type="entry name" value="Pep_deformylase"/>
    <property type="match status" value="1"/>
</dbReference>
<keyword evidence="2" id="KW-0479">Metal-binding</keyword>
<gene>
    <name evidence="2" type="primary">def</name>
    <name evidence="3" type="ORF">COB11_06740</name>
</gene>
<dbReference type="PANTHER" id="PTHR10458">
    <property type="entry name" value="PEPTIDE DEFORMYLASE"/>
    <property type="match status" value="1"/>
</dbReference>
<keyword evidence="2" id="KW-0648">Protein biosynthesis</keyword>
<dbReference type="Proteomes" id="UP000217838">
    <property type="component" value="Unassembled WGS sequence"/>
</dbReference>
<dbReference type="AlphaFoldDB" id="A0A2A4YDC6"/>
<dbReference type="GO" id="GO:0006412">
    <property type="term" value="P:translation"/>
    <property type="evidence" value="ECO:0007669"/>
    <property type="project" value="UniProtKB-UniRule"/>
</dbReference>
<dbReference type="InterPro" id="IPR036821">
    <property type="entry name" value="Peptide_deformylase_sf"/>
</dbReference>
<reference evidence="4" key="1">
    <citation type="submission" date="2017-08" db="EMBL/GenBank/DDBJ databases">
        <title>A dynamic microbial community with high functional redundancy inhabits the cold, oxic subseafloor aquifer.</title>
        <authorList>
            <person name="Tully B.J."/>
            <person name="Wheat C.G."/>
            <person name="Glazer B.T."/>
            <person name="Huber J.A."/>
        </authorList>
    </citation>
    <scope>NUCLEOTIDE SEQUENCE [LARGE SCALE GENOMIC DNA]</scope>
</reference>
<proteinExistence type="inferred from homology"/>
<dbReference type="GO" id="GO:0042586">
    <property type="term" value="F:peptide deformylase activity"/>
    <property type="evidence" value="ECO:0007669"/>
    <property type="project" value="UniProtKB-UniRule"/>
</dbReference>